<protein>
    <submittedName>
        <fullName evidence="1">Lin2569 protein</fullName>
    </submittedName>
</protein>
<reference evidence="1 2" key="1">
    <citation type="journal article" date="2001" name="Science">
        <title>Comparative genomics of Listeria species.</title>
        <authorList>
            <person name="Glaser P."/>
            <person name="Frangeul L."/>
            <person name="Buchrieser C."/>
            <person name="Rusniok C."/>
            <person name="Amend A."/>
            <person name="Baquero F."/>
            <person name="Berche P."/>
            <person name="Bloecker H."/>
            <person name="Brandt P."/>
            <person name="Chakraborty T."/>
            <person name="Charbit A."/>
            <person name="Chetouani F."/>
            <person name="Couve E."/>
            <person name="de Daruvar A."/>
            <person name="Dehoux P."/>
            <person name="Domann E."/>
            <person name="Dominguez-Bernal G."/>
            <person name="Duchaud E."/>
            <person name="Durant L."/>
            <person name="Dussurget O."/>
            <person name="Entian K.-D."/>
            <person name="Fsihi H."/>
            <person name="Garcia-del Portillo F."/>
            <person name="Garrido P."/>
            <person name="Gautier L."/>
            <person name="Goebel W."/>
            <person name="Gomez-Lopez N."/>
            <person name="Hain T."/>
            <person name="Hauf J."/>
            <person name="Jackson D."/>
            <person name="Jones L.-M."/>
            <person name="Kaerst U."/>
            <person name="Kreft J."/>
            <person name="Kuhn M."/>
            <person name="Kunst F."/>
            <person name="Kurapkat G."/>
            <person name="Madueno E."/>
            <person name="Maitournam A."/>
            <person name="Mata Vicente J."/>
            <person name="Ng E."/>
            <person name="Nedjari H."/>
            <person name="Nordsiek G."/>
            <person name="Novella S."/>
            <person name="de Pablos B."/>
            <person name="Perez-Diaz J.-C."/>
            <person name="Purcell R."/>
            <person name="Remmel B."/>
            <person name="Rose M."/>
            <person name="Schlueter T."/>
            <person name="Simoes N."/>
            <person name="Tierrez A."/>
            <person name="Vazquez-Boland J.-A."/>
            <person name="Voss H."/>
            <person name="Wehland J."/>
            <person name="Cossart P."/>
        </authorList>
    </citation>
    <scope>NUCLEOTIDE SEQUENCE [LARGE SCALE GENOMIC DNA]</scope>
    <source>
        <strain evidence="2">ATCC BAA-680 / CLIP 11262</strain>
    </source>
</reference>
<dbReference type="HOGENOM" id="CLU_192733_2_0_9"/>
<dbReference type="eggNOG" id="ENOG5030CW6">
    <property type="taxonomic scope" value="Bacteria"/>
</dbReference>
<proteinExistence type="predicted"/>
<sequence>MTIDDLEMMTLGSCLDYFAEYEEAQNPNKKKKARRASQADFDAF</sequence>
<evidence type="ECO:0000313" key="2">
    <source>
        <dbReference type="Proteomes" id="UP000002513"/>
    </source>
</evidence>
<dbReference type="EMBL" id="AL596172">
    <property type="protein sequence ID" value="CAC97796.1"/>
    <property type="molecule type" value="Genomic_DNA"/>
</dbReference>
<organism evidence="1 2">
    <name type="scientific">Listeria innocua serovar 6a (strain ATCC BAA-680 / CLIP 11262)</name>
    <dbReference type="NCBI Taxonomy" id="272626"/>
    <lineage>
        <taxon>Bacteria</taxon>
        <taxon>Bacillati</taxon>
        <taxon>Bacillota</taxon>
        <taxon>Bacilli</taxon>
        <taxon>Bacillales</taxon>
        <taxon>Listeriaceae</taxon>
        <taxon>Listeria</taxon>
    </lineage>
</organism>
<name>Q928G6_LISIN</name>
<gene>
    <name evidence="1" type="ordered locus">lin2569</name>
</gene>
<dbReference type="PIR" id="AD1753">
    <property type="entry name" value="AD1753"/>
</dbReference>
<dbReference type="AlphaFoldDB" id="Q928G6"/>
<accession>Q928G6</accession>
<dbReference type="RefSeq" id="WP_010991262.1">
    <property type="nucleotide sequence ID" value="NC_003212.1"/>
</dbReference>
<dbReference type="Proteomes" id="UP000002513">
    <property type="component" value="Chromosome"/>
</dbReference>
<dbReference type="STRING" id="272626.gene:17566949"/>
<dbReference type="KEGG" id="lin:lin2569"/>
<evidence type="ECO:0000313" key="1">
    <source>
        <dbReference type="EMBL" id="CAC97796.1"/>
    </source>
</evidence>